<dbReference type="EMBL" id="BART01013296">
    <property type="protein sequence ID" value="GAG75881.1"/>
    <property type="molecule type" value="Genomic_DNA"/>
</dbReference>
<comment type="caution">
    <text evidence="3">The sequence shown here is derived from an EMBL/GenBank/DDBJ whole genome shotgun (WGS) entry which is preliminary data.</text>
</comment>
<dbReference type="PANTHER" id="PTHR11550">
    <property type="entry name" value="CTP SYNTHASE"/>
    <property type="match status" value="1"/>
</dbReference>
<dbReference type="PANTHER" id="PTHR11550:SF0">
    <property type="entry name" value="CTP SYNTHASE-RELATED"/>
    <property type="match status" value="1"/>
</dbReference>
<dbReference type="GO" id="GO:0005829">
    <property type="term" value="C:cytosol"/>
    <property type="evidence" value="ECO:0007669"/>
    <property type="project" value="TreeGrafter"/>
</dbReference>
<dbReference type="GO" id="GO:0042802">
    <property type="term" value="F:identical protein binding"/>
    <property type="evidence" value="ECO:0007669"/>
    <property type="project" value="TreeGrafter"/>
</dbReference>
<feature type="domain" description="CTP synthase N-terminal" evidence="2">
    <location>
        <begin position="2"/>
        <end position="165"/>
    </location>
</feature>
<feature type="non-terminal residue" evidence="3">
    <location>
        <position position="1"/>
    </location>
</feature>
<sequence length="223" mass="25166">GERKGTFLGKCIQLIPHVVDAIKKRAVSLAVKTKAEFLLIEIGGTVGDIEGDVFLEAMRQLKHDLGRNHVMHAHLSYIPYLEWANETKTKPTQHSISLLKHAGITPDALFLRTEKEVATKTTKKLSVMCGIPQDYIFQVPTCKPTFNLFIELKNQNVHTKIQEYFGFLPAKKTDISLWKNAIELILKKKDTVKIGLIAKYVGSNDPYISVIEAIKSARYNYTI</sequence>
<dbReference type="Gene3D" id="3.40.50.300">
    <property type="entry name" value="P-loop containing nucleotide triphosphate hydrolases"/>
    <property type="match status" value="1"/>
</dbReference>
<evidence type="ECO:0000256" key="1">
    <source>
        <dbReference type="ARBA" id="ARBA00022962"/>
    </source>
</evidence>
<gene>
    <name evidence="3" type="ORF">S01H4_27270</name>
</gene>
<dbReference type="AlphaFoldDB" id="X1BUQ1"/>
<dbReference type="GO" id="GO:0003883">
    <property type="term" value="F:CTP synthase activity"/>
    <property type="evidence" value="ECO:0007669"/>
    <property type="project" value="InterPro"/>
</dbReference>
<dbReference type="GO" id="GO:0006241">
    <property type="term" value="P:CTP biosynthetic process"/>
    <property type="evidence" value="ECO:0007669"/>
    <property type="project" value="TreeGrafter"/>
</dbReference>
<dbReference type="InterPro" id="IPR004468">
    <property type="entry name" value="CTP_synthase"/>
</dbReference>
<dbReference type="Pfam" id="PF06418">
    <property type="entry name" value="CTP_synth_N"/>
    <property type="match status" value="1"/>
</dbReference>
<dbReference type="GO" id="GO:0019856">
    <property type="term" value="P:pyrimidine nucleobase biosynthetic process"/>
    <property type="evidence" value="ECO:0007669"/>
    <property type="project" value="TreeGrafter"/>
</dbReference>
<reference evidence="3" key="1">
    <citation type="journal article" date="2014" name="Front. Microbiol.">
        <title>High frequency of phylogenetically diverse reductive dehalogenase-homologous genes in deep subseafloor sedimentary metagenomes.</title>
        <authorList>
            <person name="Kawai M."/>
            <person name="Futagami T."/>
            <person name="Toyoda A."/>
            <person name="Takaki Y."/>
            <person name="Nishi S."/>
            <person name="Hori S."/>
            <person name="Arai W."/>
            <person name="Tsubouchi T."/>
            <person name="Morono Y."/>
            <person name="Uchiyama I."/>
            <person name="Ito T."/>
            <person name="Fujiyama A."/>
            <person name="Inagaki F."/>
            <person name="Takami H."/>
        </authorList>
    </citation>
    <scope>NUCLEOTIDE SEQUENCE</scope>
    <source>
        <strain evidence="3">Expedition CK06-06</strain>
    </source>
</reference>
<dbReference type="InterPro" id="IPR017456">
    <property type="entry name" value="CTP_synthase_N"/>
</dbReference>
<evidence type="ECO:0000259" key="2">
    <source>
        <dbReference type="Pfam" id="PF06418"/>
    </source>
</evidence>
<dbReference type="Gene3D" id="3.40.50.880">
    <property type="match status" value="1"/>
</dbReference>
<organism evidence="3">
    <name type="scientific">marine sediment metagenome</name>
    <dbReference type="NCBI Taxonomy" id="412755"/>
    <lineage>
        <taxon>unclassified sequences</taxon>
        <taxon>metagenomes</taxon>
        <taxon>ecological metagenomes</taxon>
    </lineage>
</organism>
<dbReference type="SUPFAM" id="SSF52540">
    <property type="entry name" value="P-loop containing nucleoside triphosphate hydrolases"/>
    <property type="match status" value="1"/>
</dbReference>
<name>X1BUQ1_9ZZZZ</name>
<proteinExistence type="predicted"/>
<dbReference type="InterPro" id="IPR029062">
    <property type="entry name" value="Class_I_gatase-like"/>
</dbReference>
<evidence type="ECO:0000313" key="3">
    <source>
        <dbReference type="EMBL" id="GAG75881.1"/>
    </source>
</evidence>
<keyword evidence="1" id="KW-0315">Glutamine amidotransferase</keyword>
<dbReference type="InterPro" id="IPR027417">
    <property type="entry name" value="P-loop_NTPase"/>
</dbReference>
<protein>
    <recommendedName>
        <fullName evidence="2">CTP synthase N-terminal domain-containing protein</fullName>
    </recommendedName>
</protein>
<accession>X1BUQ1</accession>